<evidence type="ECO:0000313" key="10">
    <source>
        <dbReference type="Proteomes" id="UP000005778"/>
    </source>
</evidence>
<dbReference type="InterPro" id="IPR036162">
    <property type="entry name" value="Resolvase-like_N_sf"/>
</dbReference>
<reference evidence="9 10" key="2">
    <citation type="submission" date="2012-02" db="EMBL/GenBank/DDBJ databases">
        <title>Improved High-Quality Draft sequence of Desulfobacter postgatei 2ac9.</title>
        <authorList>
            <consortium name="US DOE Joint Genome Institute"/>
            <person name="Lucas S."/>
            <person name="Han J."/>
            <person name="Lapidus A."/>
            <person name="Cheng J.-F."/>
            <person name="Goodwin L."/>
            <person name="Pitluck S."/>
            <person name="Peters L."/>
            <person name="Ovchinnikova G."/>
            <person name="Held B."/>
            <person name="Detter J.C."/>
            <person name="Han C."/>
            <person name="Tapia R."/>
            <person name="Land M."/>
            <person name="Hauser L."/>
            <person name="Kyrpides N."/>
            <person name="Ivanova N."/>
            <person name="Pagani I."/>
            <person name="Orellana R."/>
            <person name="Lovley D."/>
            <person name="Woyke T."/>
        </authorList>
    </citation>
    <scope>NUCLEOTIDE SEQUENCE [LARGE SCALE GENOMIC DNA]</scope>
    <source>
        <strain evidence="9 10">2ac9</strain>
    </source>
</reference>
<protein>
    <submittedName>
        <fullName evidence="9">Site-specific recombinase, DNA invertase Pin</fullName>
    </submittedName>
</protein>
<evidence type="ECO:0000256" key="3">
    <source>
        <dbReference type="ARBA" id="ARBA00023172"/>
    </source>
</evidence>
<dbReference type="Pfam" id="PF13408">
    <property type="entry name" value="Zn_ribbon_recom"/>
    <property type="match status" value="1"/>
</dbReference>
<dbReference type="PROSITE" id="PS51737">
    <property type="entry name" value="RECOMBINASE_DNA_BIND"/>
    <property type="match status" value="1"/>
</dbReference>
<dbReference type="STRING" id="879212.DespoDRAFT_03754"/>
<dbReference type="EMBL" id="CM001488">
    <property type="protein sequence ID" value="EIM65489.1"/>
    <property type="molecule type" value="Genomic_DNA"/>
</dbReference>
<evidence type="ECO:0000313" key="9">
    <source>
        <dbReference type="EMBL" id="EIM65489.1"/>
    </source>
</evidence>
<dbReference type="HOGENOM" id="CLU_469884_0_0_7"/>
<accession>I5B7M6</accession>
<dbReference type="GO" id="GO:0015074">
    <property type="term" value="P:DNA integration"/>
    <property type="evidence" value="ECO:0007669"/>
    <property type="project" value="UniProtKB-KW"/>
</dbReference>
<evidence type="ECO:0000256" key="6">
    <source>
        <dbReference type="SAM" id="MobiDB-lite"/>
    </source>
</evidence>
<evidence type="ECO:0000256" key="2">
    <source>
        <dbReference type="ARBA" id="ARBA00023125"/>
    </source>
</evidence>
<dbReference type="SMART" id="SM00857">
    <property type="entry name" value="Resolvase"/>
    <property type="match status" value="1"/>
</dbReference>
<dbReference type="SUPFAM" id="SSF53041">
    <property type="entry name" value="Resolvase-like"/>
    <property type="match status" value="1"/>
</dbReference>
<gene>
    <name evidence="9" type="ORF">DespoDRAFT_03754</name>
</gene>
<dbReference type="InterPro" id="IPR050639">
    <property type="entry name" value="SSR_resolvase"/>
</dbReference>
<keyword evidence="1" id="KW-0229">DNA integration</keyword>
<sequence>MTEPKAAGYIRVSSKEQVDGESLSTQRQSIKNYCKANGYKLVKIYADEGISGGTVKERHSLLQCLYDGQDGKFDTLVIHRLSRFGRNARELLNNHNELQTGGISLRSISEGIDFGNKYGKAMLGMFAVMAELERDIIREQMLENRIARGQKGIPTAGQLPFGRTFNRKTNEWELDTEKARLLQWAADEYLKGGSLRDISETLRNGHKLPLGYHYLITVLSQRCGDTWTVTFQDQAPIVYQIPRILDDHTIQRVRERLEHNRIECRKDVRKYVLTGFIRCEACGKSLSGQTQINKYGTQFKYYNHPGGKHEKCKAFNSVPLKPIETAVFETIFENIMDAPAFEKAIQESLPDEQMIESLKSEIKDGEKGLKRINKELDRLVDAVLSGVLEKDTIKSKEQSLLQTRKRITEDLEQKRDQLNSMPDLDKIKLDSQIIRRKLLEEYSGSGRLRDMSFDDKKNLLHFLFDGKDQHGTPYGIYVAKKDKGPGAKIDYFIYGRLLTGLRTLKGDDINYQGWDEDGNDNSGNTGSGPGTQSAPKTKCSYNGKRVYNTNCQACLHNHDLHSCSQSRGKRREKPSGRVIS</sequence>
<dbReference type="GO" id="GO:0000150">
    <property type="term" value="F:DNA strand exchange activity"/>
    <property type="evidence" value="ECO:0007669"/>
    <property type="project" value="InterPro"/>
</dbReference>
<dbReference type="Gene3D" id="3.90.1750.20">
    <property type="entry name" value="Putative Large Serine Recombinase, Chain B, Domain 2"/>
    <property type="match status" value="1"/>
</dbReference>
<dbReference type="RefSeq" id="WP_004075714.1">
    <property type="nucleotide sequence ID" value="NZ_CM001488.1"/>
</dbReference>
<organism evidence="9 10">
    <name type="scientific">Desulfobacter postgatei 2ac9</name>
    <dbReference type="NCBI Taxonomy" id="879212"/>
    <lineage>
        <taxon>Bacteria</taxon>
        <taxon>Pseudomonadati</taxon>
        <taxon>Thermodesulfobacteriota</taxon>
        <taxon>Desulfobacteria</taxon>
        <taxon>Desulfobacterales</taxon>
        <taxon>Desulfobacteraceae</taxon>
        <taxon>Desulfobacter</taxon>
    </lineage>
</organism>
<dbReference type="InterPro" id="IPR006119">
    <property type="entry name" value="Resolv_N"/>
</dbReference>
<dbReference type="GO" id="GO:0003677">
    <property type="term" value="F:DNA binding"/>
    <property type="evidence" value="ECO:0007669"/>
    <property type="project" value="UniProtKB-KW"/>
</dbReference>
<dbReference type="Gene3D" id="3.40.50.1390">
    <property type="entry name" value="Resolvase, N-terminal catalytic domain"/>
    <property type="match status" value="1"/>
</dbReference>
<dbReference type="PROSITE" id="PS00397">
    <property type="entry name" value="RECOMBINASES_1"/>
    <property type="match status" value="1"/>
</dbReference>
<dbReference type="eggNOG" id="COG1961">
    <property type="taxonomic scope" value="Bacteria"/>
</dbReference>
<dbReference type="CDD" id="cd00338">
    <property type="entry name" value="Ser_Recombinase"/>
    <property type="match status" value="1"/>
</dbReference>
<evidence type="ECO:0000256" key="1">
    <source>
        <dbReference type="ARBA" id="ARBA00022908"/>
    </source>
</evidence>
<keyword evidence="10" id="KW-1185">Reference proteome</keyword>
<dbReference type="InterPro" id="IPR038109">
    <property type="entry name" value="DNA_bind_recomb_sf"/>
</dbReference>
<keyword evidence="2" id="KW-0238">DNA-binding</keyword>
<evidence type="ECO:0000256" key="5">
    <source>
        <dbReference type="PROSITE-ProRule" id="PRU10137"/>
    </source>
</evidence>
<feature type="active site" description="O-(5'-phospho-DNA)-serine intermediate" evidence="4 5">
    <location>
        <position position="13"/>
    </location>
</feature>
<feature type="domain" description="Resolvase/invertase-type recombinase catalytic" evidence="7">
    <location>
        <begin position="5"/>
        <end position="152"/>
    </location>
</feature>
<feature type="domain" description="Recombinase" evidence="8">
    <location>
        <begin position="160"/>
        <end position="263"/>
    </location>
</feature>
<dbReference type="OrthoDB" id="5414062at2"/>
<dbReference type="Pfam" id="PF00239">
    <property type="entry name" value="Resolvase"/>
    <property type="match status" value="1"/>
</dbReference>
<dbReference type="InterPro" id="IPR006118">
    <property type="entry name" value="Recombinase_CS"/>
</dbReference>
<dbReference type="InterPro" id="IPR025827">
    <property type="entry name" value="Zn_ribbon_recom_dom"/>
</dbReference>
<evidence type="ECO:0000256" key="4">
    <source>
        <dbReference type="PIRSR" id="PIRSR606118-50"/>
    </source>
</evidence>
<dbReference type="PANTHER" id="PTHR30461:SF23">
    <property type="entry name" value="DNA RECOMBINASE-RELATED"/>
    <property type="match status" value="1"/>
</dbReference>
<reference evidence="9 10" key="1">
    <citation type="submission" date="2011-09" db="EMBL/GenBank/DDBJ databases">
        <authorList>
            <consortium name="US DOE Joint Genome Institute (JGI-PGF)"/>
            <person name="Lucas S."/>
            <person name="Han J."/>
            <person name="Lapidus A."/>
            <person name="Cheng J.-F."/>
            <person name="Goodwin L."/>
            <person name="Pitluck S."/>
            <person name="Peters L."/>
            <person name="Land M.L."/>
            <person name="Hauser L."/>
            <person name="Orellana R."/>
            <person name="Lovley D."/>
            <person name="Woyke T.J."/>
        </authorList>
    </citation>
    <scope>NUCLEOTIDE SEQUENCE [LARGE SCALE GENOMIC DNA]</scope>
    <source>
        <strain evidence="9 10">2ac9</strain>
    </source>
</reference>
<dbReference type="AlphaFoldDB" id="I5B7M6"/>
<dbReference type="Proteomes" id="UP000005778">
    <property type="component" value="Chromosome"/>
</dbReference>
<feature type="region of interest" description="Disordered" evidence="6">
    <location>
        <begin position="515"/>
        <end position="537"/>
    </location>
</feature>
<evidence type="ECO:0000259" key="8">
    <source>
        <dbReference type="PROSITE" id="PS51737"/>
    </source>
</evidence>
<dbReference type="PROSITE" id="PS51736">
    <property type="entry name" value="RECOMBINASES_3"/>
    <property type="match status" value="1"/>
</dbReference>
<keyword evidence="3" id="KW-0233">DNA recombination</keyword>
<evidence type="ECO:0000259" key="7">
    <source>
        <dbReference type="PROSITE" id="PS51736"/>
    </source>
</evidence>
<dbReference type="InterPro" id="IPR011109">
    <property type="entry name" value="DNA_bind_recombinase_dom"/>
</dbReference>
<name>I5B7M6_9BACT</name>
<dbReference type="PANTHER" id="PTHR30461">
    <property type="entry name" value="DNA-INVERTASE FROM LAMBDOID PROPHAGE"/>
    <property type="match status" value="1"/>
</dbReference>
<proteinExistence type="predicted"/>